<reference evidence="1" key="1">
    <citation type="submission" date="2014-11" db="EMBL/GenBank/DDBJ databases">
        <authorList>
            <person name="Amaro Gonzalez C."/>
        </authorList>
    </citation>
    <scope>NUCLEOTIDE SEQUENCE</scope>
</reference>
<protein>
    <submittedName>
        <fullName evidence="1">Uncharacterized protein</fullName>
    </submittedName>
</protein>
<evidence type="ECO:0000313" key="1">
    <source>
        <dbReference type="EMBL" id="JAH67577.1"/>
    </source>
</evidence>
<organism evidence="1">
    <name type="scientific">Anguilla anguilla</name>
    <name type="common">European freshwater eel</name>
    <name type="synonym">Muraena anguilla</name>
    <dbReference type="NCBI Taxonomy" id="7936"/>
    <lineage>
        <taxon>Eukaryota</taxon>
        <taxon>Metazoa</taxon>
        <taxon>Chordata</taxon>
        <taxon>Craniata</taxon>
        <taxon>Vertebrata</taxon>
        <taxon>Euteleostomi</taxon>
        <taxon>Actinopterygii</taxon>
        <taxon>Neopterygii</taxon>
        <taxon>Teleostei</taxon>
        <taxon>Anguilliformes</taxon>
        <taxon>Anguillidae</taxon>
        <taxon>Anguilla</taxon>
    </lineage>
</organism>
<reference evidence="1" key="2">
    <citation type="journal article" date="2015" name="Fish Shellfish Immunol.">
        <title>Early steps in the European eel (Anguilla anguilla)-Vibrio vulnificus interaction in the gills: Role of the RtxA13 toxin.</title>
        <authorList>
            <person name="Callol A."/>
            <person name="Pajuelo D."/>
            <person name="Ebbesson L."/>
            <person name="Teles M."/>
            <person name="MacKenzie S."/>
            <person name="Amaro C."/>
        </authorList>
    </citation>
    <scope>NUCLEOTIDE SEQUENCE</scope>
</reference>
<proteinExistence type="predicted"/>
<dbReference type="AlphaFoldDB" id="A0A0E9UP55"/>
<accession>A0A0E9UP55</accession>
<name>A0A0E9UP55_ANGAN</name>
<dbReference type="EMBL" id="GBXM01041000">
    <property type="protein sequence ID" value="JAH67577.1"/>
    <property type="molecule type" value="Transcribed_RNA"/>
</dbReference>
<sequence length="38" mass="4314">MIIIQENCFGLLSYSQSCYQKVAIHVHSKGSNICTLKR</sequence>